<dbReference type="GO" id="GO:1990247">
    <property type="term" value="F:N6-methyladenosine-containing RNA reader activity"/>
    <property type="evidence" value="ECO:0007669"/>
    <property type="project" value="TreeGrafter"/>
</dbReference>
<dbReference type="Pfam" id="PF04146">
    <property type="entry name" value="YTH"/>
    <property type="match status" value="1"/>
</dbReference>
<evidence type="ECO:0000313" key="4">
    <source>
        <dbReference type="Proteomes" id="UP000309340"/>
    </source>
</evidence>
<dbReference type="STRING" id="329884.A0A4U0VE75"/>
<dbReference type="CDD" id="cd21134">
    <property type="entry name" value="YTH"/>
    <property type="match status" value="1"/>
</dbReference>
<dbReference type="AlphaFoldDB" id="A0A4U0VE75"/>
<sequence>MESEQRGDLPCAASPSRTSQHESIFKLVVKSLTVQDLEASVRNDTWATQSHNEQVLNSAFQEAENVYLIFSPNKGEQQDEMVESGMVKLSDAEPHKEISDFEEAAGDESDVDAVGDGAVAGANVRDDHMLGTANDSDSCGRHSDADMESMMAQTDNTSASAECVVTNTNELRPGKGLDVPDSLTEPYKIEDMVQKINKALNQKT</sequence>
<proteinExistence type="predicted"/>
<dbReference type="PROSITE" id="PS50882">
    <property type="entry name" value="YTH"/>
    <property type="match status" value="1"/>
</dbReference>
<dbReference type="InterPro" id="IPR007275">
    <property type="entry name" value="YTH_domain"/>
</dbReference>
<reference evidence="3 4" key="1">
    <citation type="submission" date="2017-03" db="EMBL/GenBank/DDBJ databases">
        <title>Genomes of endolithic fungi from Antarctica.</title>
        <authorList>
            <person name="Coleine C."/>
            <person name="Masonjones S."/>
            <person name="Stajich J.E."/>
        </authorList>
    </citation>
    <scope>NUCLEOTIDE SEQUENCE [LARGE SCALE GENOMIC DNA]</scope>
    <source>
        <strain evidence="3 4">CCFEE 5184</strain>
    </source>
</reference>
<dbReference type="InterPro" id="IPR045168">
    <property type="entry name" value="YTH_prot"/>
</dbReference>
<name>A0A4U0VE75_9PEZI</name>
<gene>
    <name evidence="3" type="ORF">B0A55_11996</name>
</gene>
<accession>A0A4U0VE75</accession>
<dbReference type="Proteomes" id="UP000309340">
    <property type="component" value="Unassembled WGS sequence"/>
</dbReference>
<evidence type="ECO:0000313" key="3">
    <source>
        <dbReference type="EMBL" id="TKA47350.1"/>
    </source>
</evidence>
<evidence type="ECO:0000256" key="1">
    <source>
        <dbReference type="SAM" id="MobiDB-lite"/>
    </source>
</evidence>
<dbReference type="GO" id="GO:0000381">
    <property type="term" value="P:regulation of alternative mRNA splicing, via spliceosome"/>
    <property type="evidence" value="ECO:0007669"/>
    <property type="project" value="TreeGrafter"/>
</dbReference>
<dbReference type="EMBL" id="NAJQ01002204">
    <property type="protein sequence ID" value="TKA47350.1"/>
    <property type="molecule type" value="Genomic_DNA"/>
</dbReference>
<protein>
    <recommendedName>
        <fullName evidence="2">YTH domain-containing protein</fullName>
    </recommendedName>
</protein>
<dbReference type="Gene3D" id="3.10.590.10">
    <property type="entry name" value="ph1033 like domains"/>
    <property type="match status" value="1"/>
</dbReference>
<comment type="caution">
    <text evidence="3">The sequence shown here is derived from an EMBL/GenBank/DDBJ whole genome shotgun (WGS) entry which is preliminary data.</text>
</comment>
<dbReference type="PANTHER" id="PTHR12357">
    <property type="entry name" value="YTH YT521-B HOMOLOGY DOMAIN-CONTAINING"/>
    <property type="match status" value="1"/>
</dbReference>
<keyword evidence="4" id="KW-1185">Reference proteome</keyword>
<evidence type="ECO:0000259" key="2">
    <source>
        <dbReference type="PROSITE" id="PS50882"/>
    </source>
</evidence>
<organism evidence="3 4">
    <name type="scientific">Friedmanniomyces simplex</name>
    <dbReference type="NCBI Taxonomy" id="329884"/>
    <lineage>
        <taxon>Eukaryota</taxon>
        <taxon>Fungi</taxon>
        <taxon>Dikarya</taxon>
        <taxon>Ascomycota</taxon>
        <taxon>Pezizomycotina</taxon>
        <taxon>Dothideomycetes</taxon>
        <taxon>Dothideomycetidae</taxon>
        <taxon>Mycosphaerellales</taxon>
        <taxon>Teratosphaeriaceae</taxon>
        <taxon>Friedmanniomyces</taxon>
    </lineage>
</organism>
<dbReference type="PANTHER" id="PTHR12357:SF3">
    <property type="entry name" value="YTH DOMAIN-CONTAINING PROTEIN 1"/>
    <property type="match status" value="1"/>
</dbReference>
<dbReference type="GO" id="GO:0005654">
    <property type="term" value="C:nucleoplasm"/>
    <property type="evidence" value="ECO:0007669"/>
    <property type="project" value="TreeGrafter"/>
</dbReference>
<feature type="domain" description="YTH" evidence="2">
    <location>
        <begin position="24"/>
        <end position="158"/>
    </location>
</feature>
<dbReference type="GO" id="GO:0000398">
    <property type="term" value="P:mRNA splicing, via spliceosome"/>
    <property type="evidence" value="ECO:0007669"/>
    <property type="project" value="TreeGrafter"/>
</dbReference>
<dbReference type="OrthoDB" id="306690at2759"/>
<feature type="region of interest" description="Disordered" evidence="1">
    <location>
        <begin position="1"/>
        <end position="21"/>
    </location>
</feature>
<dbReference type="GO" id="GO:0003729">
    <property type="term" value="F:mRNA binding"/>
    <property type="evidence" value="ECO:0007669"/>
    <property type="project" value="TreeGrafter"/>
</dbReference>